<evidence type="ECO:0000256" key="5">
    <source>
        <dbReference type="ARBA" id="ARBA00035648"/>
    </source>
</evidence>
<dbReference type="NCBIfam" id="TIGR00255">
    <property type="entry name" value="YicC/YloC family endoribonuclease"/>
    <property type="match status" value="1"/>
</dbReference>
<dbReference type="Proteomes" id="UP000242818">
    <property type="component" value="Unassembled WGS sequence"/>
</dbReference>
<feature type="domain" description="Endoribonuclease YicC-like C-terminal" evidence="7">
    <location>
        <begin position="174"/>
        <end position="290"/>
    </location>
</feature>
<dbReference type="OrthoDB" id="9771229at2"/>
<dbReference type="PANTHER" id="PTHR30636">
    <property type="entry name" value="UPF0701 PROTEIN YICC"/>
    <property type="match status" value="1"/>
</dbReference>
<keyword evidence="4" id="KW-0378">Hydrolase</keyword>
<dbReference type="RefSeq" id="WP_089709319.1">
    <property type="nucleotide sequence ID" value="NZ_FMAR01000002.1"/>
</dbReference>
<dbReference type="PANTHER" id="PTHR30636:SF3">
    <property type="entry name" value="UPF0701 PROTEIN YICC"/>
    <property type="match status" value="1"/>
</dbReference>
<comment type="similarity">
    <text evidence="5">Belongs to the YicC/YloC family.</text>
</comment>
<dbReference type="GO" id="GO:0016787">
    <property type="term" value="F:hydrolase activity"/>
    <property type="evidence" value="ECO:0007669"/>
    <property type="project" value="UniProtKB-KW"/>
</dbReference>
<name>A0A1C4AMU7_9BACT</name>
<keyword evidence="2" id="KW-0540">Nuclease</keyword>
<dbReference type="GO" id="GO:0004521">
    <property type="term" value="F:RNA endonuclease activity"/>
    <property type="evidence" value="ECO:0007669"/>
    <property type="project" value="InterPro"/>
</dbReference>
<keyword evidence="3" id="KW-0255">Endonuclease</keyword>
<evidence type="ECO:0000259" key="7">
    <source>
        <dbReference type="Pfam" id="PF08340"/>
    </source>
</evidence>
<feature type="domain" description="Endoribonuclease YicC-like N-terminal" evidence="6">
    <location>
        <begin position="2"/>
        <end position="154"/>
    </location>
</feature>
<dbReference type="Pfam" id="PF08340">
    <property type="entry name" value="YicC-like_C"/>
    <property type="match status" value="1"/>
</dbReference>
<keyword evidence="9" id="KW-1185">Reference proteome</keyword>
<evidence type="ECO:0000259" key="6">
    <source>
        <dbReference type="Pfam" id="PF03755"/>
    </source>
</evidence>
<evidence type="ECO:0000313" key="9">
    <source>
        <dbReference type="Proteomes" id="UP000242818"/>
    </source>
</evidence>
<proteinExistence type="inferred from homology"/>
<evidence type="ECO:0000256" key="3">
    <source>
        <dbReference type="ARBA" id="ARBA00022759"/>
    </source>
</evidence>
<gene>
    <name evidence="8" type="ORF">GA0116948_102207</name>
</gene>
<evidence type="ECO:0000256" key="4">
    <source>
        <dbReference type="ARBA" id="ARBA00022801"/>
    </source>
</evidence>
<organism evidence="8 9">
    <name type="scientific">Chitinophaga costaii</name>
    <dbReference type="NCBI Taxonomy" id="1335309"/>
    <lineage>
        <taxon>Bacteria</taxon>
        <taxon>Pseudomonadati</taxon>
        <taxon>Bacteroidota</taxon>
        <taxon>Chitinophagia</taxon>
        <taxon>Chitinophagales</taxon>
        <taxon>Chitinophagaceae</taxon>
        <taxon>Chitinophaga</taxon>
    </lineage>
</organism>
<dbReference type="EMBL" id="FMAR01000002">
    <property type="protein sequence ID" value="SCB95952.1"/>
    <property type="molecule type" value="Genomic_DNA"/>
</dbReference>
<accession>A0A1C4AMU7</accession>
<dbReference type="InterPro" id="IPR013551">
    <property type="entry name" value="YicC-like_C"/>
</dbReference>
<dbReference type="STRING" id="1335309.GA0116948_102207"/>
<dbReference type="InterPro" id="IPR013527">
    <property type="entry name" value="YicC-like_N"/>
</dbReference>
<dbReference type="AlphaFoldDB" id="A0A1C4AMU7"/>
<protein>
    <submittedName>
        <fullName evidence="8">TIGR00255 family protein</fullName>
    </submittedName>
</protein>
<evidence type="ECO:0000313" key="8">
    <source>
        <dbReference type="EMBL" id="SCB95952.1"/>
    </source>
</evidence>
<comment type="cofactor">
    <cofactor evidence="1">
        <name>a divalent metal cation</name>
        <dbReference type="ChEBI" id="CHEBI:60240"/>
    </cofactor>
</comment>
<dbReference type="Pfam" id="PF03755">
    <property type="entry name" value="YicC-like_N"/>
    <property type="match status" value="1"/>
</dbReference>
<evidence type="ECO:0000256" key="2">
    <source>
        <dbReference type="ARBA" id="ARBA00022722"/>
    </source>
</evidence>
<dbReference type="InterPro" id="IPR005229">
    <property type="entry name" value="YicC/YloC-like"/>
</dbReference>
<sequence>MLKSMTGFGRAEVTKGETTIIAEIKSLNGKQFEVNLKISPQLKPYEFDIRNLLQQSLQRGTIDASISVRQNGATRPVIINTDLAKYYYRGIVTLAEELNIPQEDMLNVLMKLPEVVTPATDQLSPEDWKEVQEVVKTAIADLDAHRMDEGAVMEADLALRIDNISSFSEKVKTLDPLRKDRIRTRLETLVADHVGKENVDANRLEQELIFYLEKLDISEELVRLENHLRYFRELLKESDPSKGKKLNFVLQEIGREINTTGSKANDAGIQQWVVGMKDELEKAKEQVLNVL</sequence>
<reference evidence="8 9" key="1">
    <citation type="submission" date="2016-08" db="EMBL/GenBank/DDBJ databases">
        <authorList>
            <person name="Seilhamer J.J."/>
        </authorList>
    </citation>
    <scope>NUCLEOTIDE SEQUENCE [LARGE SCALE GENOMIC DNA]</scope>
    <source>
        <strain evidence="8 9">A37T2</strain>
    </source>
</reference>
<evidence type="ECO:0000256" key="1">
    <source>
        <dbReference type="ARBA" id="ARBA00001968"/>
    </source>
</evidence>